<dbReference type="AlphaFoldDB" id="A0AAD7BI99"/>
<gene>
    <name evidence="1" type="ORF">B0H17DRAFT_1151812</name>
</gene>
<accession>A0AAD7BI99</accession>
<evidence type="ECO:0000313" key="2">
    <source>
        <dbReference type="Proteomes" id="UP001221757"/>
    </source>
</evidence>
<protein>
    <submittedName>
        <fullName evidence="1">Uncharacterized protein</fullName>
    </submittedName>
</protein>
<dbReference type="EMBL" id="JARKIE010000675">
    <property type="protein sequence ID" value="KAJ7621668.1"/>
    <property type="molecule type" value="Genomic_DNA"/>
</dbReference>
<comment type="caution">
    <text evidence="1">The sequence shown here is derived from an EMBL/GenBank/DDBJ whole genome shotgun (WGS) entry which is preliminary data.</text>
</comment>
<sequence>MYGMHSSPACHHSKEVRVGSPLTRIFISARPLSVAASGSTPLFLYFASSFPKAFHVPQASPASVWADRVGWRPGAGQRDVKSGAMRRRRVGPVPMPLTSSFPRQGLRPPPRSTRCILQCECKRVNGRTRLRAHLTALFRCYIALPVLDDFTIAPVALSDVVASGGRVDGARDPDEGRALWSRGQLGRAGRTAGTKPMAVDRRCSALPPHCTRLDRASAIRTYIAPDHYITAVQSIIKHAGDRFTPKLLLCYNTWLRWLIERGPAAERRNLIIEAEEAEVGCEVHFWRYADHVKKTHSLVPPELSNTFEKSLRELLSPKTISERFDSVILALEATFPAIKNWVGWWERRSIASMIFPGESAVDPALAAKVPSTSNPIENQHSLLHHAVGKDHELLPGIEKIWLHVREVEKNSNAIKEGHFKAREVRNRRPKKPPVWEENDGRAPDTVAALAAADGLTDIVGSPPPSAPPQIPPPAAVAYPPRLLKSYQWDAPNSCFFATGLELWFRSFARWPQTDQAAFLAVLPLNSALATIFRHF</sequence>
<organism evidence="1 2">
    <name type="scientific">Mycena rosella</name>
    <name type="common">Pink bonnet</name>
    <name type="synonym">Agaricus rosellus</name>
    <dbReference type="NCBI Taxonomy" id="1033263"/>
    <lineage>
        <taxon>Eukaryota</taxon>
        <taxon>Fungi</taxon>
        <taxon>Dikarya</taxon>
        <taxon>Basidiomycota</taxon>
        <taxon>Agaricomycotina</taxon>
        <taxon>Agaricomycetes</taxon>
        <taxon>Agaricomycetidae</taxon>
        <taxon>Agaricales</taxon>
        <taxon>Marasmiineae</taxon>
        <taxon>Mycenaceae</taxon>
        <taxon>Mycena</taxon>
    </lineage>
</organism>
<name>A0AAD7BI99_MYCRO</name>
<reference evidence="1" key="1">
    <citation type="submission" date="2023-03" db="EMBL/GenBank/DDBJ databases">
        <title>Massive genome expansion in bonnet fungi (Mycena s.s.) driven by repeated elements and novel gene families across ecological guilds.</title>
        <authorList>
            <consortium name="Lawrence Berkeley National Laboratory"/>
            <person name="Harder C.B."/>
            <person name="Miyauchi S."/>
            <person name="Viragh M."/>
            <person name="Kuo A."/>
            <person name="Thoen E."/>
            <person name="Andreopoulos B."/>
            <person name="Lu D."/>
            <person name="Skrede I."/>
            <person name="Drula E."/>
            <person name="Henrissat B."/>
            <person name="Morin E."/>
            <person name="Kohler A."/>
            <person name="Barry K."/>
            <person name="LaButti K."/>
            <person name="Morin E."/>
            <person name="Salamov A."/>
            <person name="Lipzen A."/>
            <person name="Mereny Z."/>
            <person name="Hegedus B."/>
            <person name="Baldrian P."/>
            <person name="Stursova M."/>
            <person name="Weitz H."/>
            <person name="Taylor A."/>
            <person name="Grigoriev I.V."/>
            <person name="Nagy L.G."/>
            <person name="Martin F."/>
            <person name="Kauserud H."/>
        </authorList>
    </citation>
    <scope>NUCLEOTIDE SEQUENCE</scope>
    <source>
        <strain evidence="1">CBHHK067</strain>
    </source>
</reference>
<evidence type="ECO:0000313" key="1">
    <source>
        <dbReference type="EMBL" id="KAJ7621668.1"/>
    </source>
</evidence>
<keyword evidence="2" id="KW-1185">Reference proteome</keyword>
<proteinExistence type="predicted"/>
<dbReference type="Proteomes" id="UP001221757">
    <property type="component" value="Unassembled WGS sequence"/>
</dbReference>